<reference evidence="1 2" key="1">
    <citation type="submission" date="2018-03" db="EMBL/GenBank/DDBJ databases">
        <title>Genomic framework for the identification of Micromonospora saelicesensis and Micromonospora noduli.</title>
        <authorList>
            <person name="Riesco R."/>
            <person name="Trujillo M.E."/>
        </authorList>
    </citation>
    <scope>NUCLEOTIDE SEQUENCE [LARGE SCALE GENOMIC DNA]</scope>
    <source>
        <strain evidence="1 2">GAR05</strain>
    </source>
</reference>
<comment type="caution">
    <text evidence="1">The sequence shown here is derived from an EMBL/GenBank/DDBJ whole genome shotgun (WGS) entry which is preliminary data.</text>
</comment>
<dbReference type="Proteomes" id="UP000249334">
    <property type="component" value="Unassembled WGS sequence"/>
</dbReference>
<evidence type="ECO:0000313" key="1">
    <source>
        <dbReference type="EMBL" id="RAN93874.1"/>
    </source>
</evidence>
<dbReference type="EMBL" id="PXXW01000042">
    <property type="protein sequence ID" value="RAN93874.1"/>
    <property type="molecule type" value="Genomic_DNA"/>
</dbReference>
<keyword evidence="2" id="KW-1185">Reference proteome</keyword>
<sequence length="175" mass="19247">MEGSDHGHNARVDGWIEELWLVAIVEEVPDDEVRRWWNSKETEFLDRLAESAPGFRLGTILTTVDEPQLGSPARRVFDLMFLRGTCPEDFHPEPSAPYVLPLLDAELRSALLAAFSPQADDHPLMAAAPLSGLTDFLDKHGGARLTTHTPTEAVRVSLSAELLAACLPAASQRRP</sequence>
<organism evidence="1 2">
    <name type="scientific">Micromonospora saelicesensis</name>
    <dbReference type="NCBI Taxonomy" id="285676"/>
    <lineage>
        <taxon>Bacteria</taxon>
        <taxon>Bacillati</taxon>
        <taxon>Actinomycetota</taxon>
        <taxon>Actinomycetes</taxon>
        <taxon>Micromonosporales</taxon>
        <taxon>Micromonosporaceae</taxon>
        <taxon>Micromonospora</taxon>
    </lineage>
</organism>
<protein>
    <submittedName>
        <fullName evidence="1">Uncharacterized protein</fullName>
    </submittedName>
</protein>
<gene>
    <name evidence="1" type="ORF">GAR05_05174</name>
</gene>
<name>A0ABX9CCC9_9ACTN</name>
<evidence type="ECO:0000313" key="2">
    <source>
        <dbReference type="Proteomes" id="UP000249334"/>
    </source>
</evidence>
<proteinExistence type="predicted"/>
<accession>A0ABX9CCC9</accession>